<accession>L2F7F8</accession>
<keyword evidence="1 4" id="KW-0732">Signal</keyword>
<dbReference type="Pfam" id="PF04355">
    <property type="entry name" value="BamE"/>
    <property type="match status" value="1"/>
</dbReference>
<dbReference type="PANTHER" id="PTHR37482:SF1">
    <property type="entry name" value="OUTER MEMBRANE PROTEIN ASSEMBLY FACTOR BAME"/>
    <property type="match status" value="1"/>
</dbReference>
<gene>
    <name evidence="4" type="primary">bamE</name>
    <name evidence="6" type="ORF">MOMA_01330</name>
</gene>
<dbReference type="GO" id="GO:0051205">
    <property type="term" value="P:protein insertion into membrane"/>
    <property type="evidence" value="ECO:0007669"/>
    <property type="project" value="UniProtKB-UniRule"/>
</dbReference>
<evidence type="ECO:0000259" key="5">
    <source>
        <dbReference type="Pfam" id="PF04355"/>
    </source>
</evidence>
<protein>
    <recommendedName>
        <fullName evidence="4">Outer membrane protein assembly factor BamE</fullName>
    </recommendedName>
</protein>
<dbReference type="Proteomes" id="UP000023795">
    <property type="component" value="Unassembled WGS sequence"/>
</dbReference>
<keyword evidence="7" id="KW-1185">Reference proteome</keyword>
<dbReference type="eggNOG" id="COG2913">
    <property type="taxonomic scope" value="Bacteria"/>
</dbReference>
<dbReference type="PATRIC" id="fig|1230338.3.peg.292"/>
<comment type="similarity">
    <text evidence="4">Belongs to the BamE family.</text>
</comment>
<dbReference type="RefSeq" id="WP_009501411.1">
    <property type="nucleotide sequence ID" value="NZ_ANIN01000001.1"/>
</dbReference>
<dbReference type="GO" id="GO:0043165">
    <property type="term" value="P:Gram-negative-bacterium-type cell outer membrane assembly"/>
    <property type="evidence" value="ECO:0007669"/>
    <property type="project" value="UniProtKB-UniRule"/>
</dbReference>
<dbReference type="PANTHER" id="PTHR37482">
    <property type="entry name" value="OUTER MEMBRANE PROTEIN ASSEMBLY FACTOR BAME"/>
    <property type="match status" value="1"/>
</dbReference>
<evidence type="ECO:0000256" key="1">
    <source>
        <dbReference type="ARBA" id="ARBA00022729"/>
    </source>
</evidence>
<comment type="subunit">
    <text evidence="4">Part of the Bam complex.</text>
</comment>
<dbReference type="GO" id="GO:1990063">
    <property type="term" value="C:Bam protein complex"/>
    <property type="evidence" value="ECO:0007669"/>
    <property type="project" value="TreeGrafter"/>
</dbReference>
<feature type="domain" description="Outer membrane protein assembly factor BamE" evidence="5">
    <location>
        <begin position="42"/>
        <end position="120"/>
    </location>
</feature>
<dbReference type="HAMAP" id="MF_00925">
    <property type="entry name" value="OM_assembly_BamE"/>
    <property type="match status" value="1"/>
</dbReference>
<dbReference type="InterPro" id="IPR007450">
    <property type="entry name" value="BamE_dom"/>
</dbReference>
<keyword evidence="3 4" id="KW-0998">Cell outer membrane</keyword>
<dbReference type="AlphaFoldDB" id="L2F7F8"/>
<name>L2F7F8_9GAMM</name>
<sequence>MQTLNKITKKCRQLPLLIALASVSVLPACSWFSVYKIDIPQGTPISDAKLASVQVGMTANQVLYLLGSPALQDTLNPNRWDYLYDFTAGTVAKREQKPSIHNASYYVKIYFDEAGKVSKIERPNQP</sequence>
<dbReference type="InterPro" id="IPR026592">
    <property type="entry name" value="BamE"/>
</dbReference>
<evidence type="ECO:0000256" key="3">
    <source>
        <dbReference type="ARBA" id="ARBA00023237"/>
    </source>
</evidence>
<dbReference type="GO" id="GO:0030674">
    <property type="term" value="F:protein-macromolecule adaptor activity"/>
    <property type="evidence" value="ECO:0007669"/>
    <property type="project" value="TreeGrafter"/>
</dbReference>
<dbReference type="EMBL" id="ANIN01000001">
    <property type="protein sequence ID" value="ELA09009.1"/>
    <property type="molecule type" value="Genomic_DNA"/>
</dbReference>
<dbReference type="STRING" id="1230338.MOMA_01330"/>
<organism evidence="6 7">
    <name type="scientific">Moraxella macacae 0408225</name>
    <dbReference type="NCBI Taxonomy" id="1230338"/>
    <lineage>
        <taxon>Bacteria</taxon>
        <taxon>Pseudomonadati</taxon>
        <taxon>Pseudomonadota</taxon>
        <taxon>Gammaproteobacteria</taxon>
        <taxon>Moraxellales</taxon>
        <taxon>Moraxellaceae</taxon>
        <taxon>Moraxella</taxon>
    </lineage>
</organism>
<keyword evidence="2 4" id="KW-0472">Membrane</keyword>
<evidence type="ECO:0000256" key="2">
    <source>
        <dbReference type="ARBA" id="ARBA00023136"/>
    </source>
</evidence>
<evidence type="ECO:0000256" key="4">
    <source>
        <dbReference type="HAMAP-Rule" id="MF_00925"/>
    </source>
</evidence>
<reference evidence="6 7" key="1">
    <citation type="journal article" date="2013" name="Genome Announc.">
        <title>Genome Sequence of Moraxella macacae 0408225, a Novel Bacterial Species Isolated from a Cynomolgus Macaque with Epistaxis.</title>
        <authorList>
            <person name="Ladner J.T."/>
            <person name="Whitehouse C.A."/>
            <person name="Koroleva G.I."/>
            <person name="Palacios G.F."/>
        </authorList>
    </citation>
    <scope>NUCLEOTIDE SEQUENCE [LARGE SCALE GENOMIC DNA]</scope>
    <source>
        <strain evidence="6 7">0408225</strain>
    </source>
</reference>
<evidence type="ECO:0000313" key="6">
    <source>
        <dbReference type="EMBL" id="ELA09009.1"/>
    </source>
</evidence>
<proteinExistence type="inferred from homology"/>
<comment type="function">
    <text evidence="4">Part of the outer membrane protein assembly complex, which is involved in assembly and insertion of beta-barrel proteins into the outer membrane.</text>
</comment>
<comment type="caution">
    <text evidence="6">The sequence shown here is derived from an EMBL/GenBank/DDBJ whole genome shotgun (WGS) entry which is preliminary data.</text>
</comment>
<dbReference type="InterPro" id="IPR037873">
    <property type="entry name" value="BamE-like"/>
</dbReference>
<dbReference type="Gene3D" id="3.30.1450.10">
    <property type="match status" value="1"/>
</dbReference>
<comment type="subcellular location">
    <subcellularLocation>
        <location evidence="4">Cell outer membrane</location>
    </subcellularLocation>
</comment>
<evidence type="ECO:0000313" key="7">
    <source>
        <dbReference type="Proteomes" id="UP000023795"/>
    </source>
</evidence>